<dbReference type="OrthoDB" id="9784774at2"/>
<organism evidence="5 6">
    <name type="scientific">Orenia metallireducens</name>
    <dbReference type="NCBI Taxonomy" id="1413210"/>
    <lineage>
        <taxon>Bacteria</taxon>
        <taxon>Bacillati</taxon>
        <taxon>Bacillota</taxon>
        <taxon>Clostridia</taxon>
        <taxon>Halanaerobiales</taxon>
        <taxon>Halobacteroidaceae</taxon>
        <taxon>Orenia</taxon>
    </lineage>
</organism>
<dbReference type="RefSeq" id="WP_068719111.1">
    <property type="nucleotide sequence ID" value="NZ_LWDV01000010.1"/>
</dbReference>
<name>A0A1C0A508_9FIRM</name>
<dbReference type="InterPro" id="IPR001310">
    <property type="entry name" value="Histidine_triad_HIT"/>
</dbReference>
<feature type="domain" description="HIT" evidence="4">
    <location>
        <begin position="5"/>
        <end position="114"/>
    </location>
</feature>
<dbReference type="PANTHER" id="PTHR23089">
    <property type="entry name" value="HISTIDINE TRIAD HIT PROTEIN"/>
    <property type="match status" value="1"/>
</dbReference>
<dbReference type="Proteomes" id="UP000093514">
    <property type="component" value="Unassembled WGS sequence"/>
</dbReference>
<evidence type="ECO:0000259" key="4">
    <source>
        <dbReference type="PROSITE" id="PS51084"/>
    </source>
</evidence>
<feature type="short sequence motif" description="Histidine triad motif" evidence="2 3">
    <location>
        <begin position="98"/>
        <end position="102"/>
    </location>
</feature>
<reference evidence="6" key="1">
    <citation type="submission" date="2016-07" db="EMBL/GenBank/DDBJ databases">
        <authorList>
            <person name="Florea S."/>
            <person name="Webb J.S."/>
            <person name="Jaromczyk J."/>
            <person name="Schardl C.L."/>
        </authorList>
    </citation>
    <scope>NUCLEOTIDE SEQUENCE [LARGE SCALE GENOMIC DNA]</scope>
    <source>
        <strain evidence="6">Z6</strain>
    </source>
</reference>
<gene>
    <name evidence="5" type="ORF">U472_12705</name>
</gene>
<dbReference type="PRINTS" id="PR00332">
    <property type="entry name" value="HISTRIAD"/>
</dbReference>
<dbReference type="SUPFAM" id="SSF54197">
    <property type="entry name" value="HIT-like"/>
    <property type="match status" value="1"/>
</dbReference>
<dbReference type="Pfam" id="PF01230">
    <property type="entry name" value="HIT"/>
    <property type="match status" value="1"/>
</dbReference>
<dbReference type="Gene3D" id="3.30.428.10">
    <property type="entry name" value="HIT-like"/>
    <property type="match status" value="1"/>
</dbReference>
<dbReference type="InterPro" id="IPR011146">
    <property type="entry name" value="HIT-like"/>
</dbReference>
<evidence type="ECO:0000313" key="6">
    <source>
        <dbReference type="Proteomes" id="UP000093514"/>
    </source>
</evidence>
<keyword evidence="6" id="KW-1185">Reference proteome</keyword>
<dbReference type="CDD" id="cd01276">
    <property type="entry name" value="PKCI_related"/>
    <property type="match status" value="1"/>
</dbReference>
<evidence type="ECO:0000256" key="3">
    <source>
        <dbReference type="PROSITE-ProRule" id="PRU00464"/>
    </source>
</evidence>
<evidence type="ECO:0000256" key="1">
    <source>
        <dbReference type="PIRSR" id="PIRSR601310-1"/>
    </source>
</evidence>
<sequence>MEECIFCKIVAGEINSDIIYEDDKVIAFKDINPEAPLHNLIIPKKHIPTLVDIKEDDKELIGHIYWVASKIAKDEGIAEDGFRVVTNCNKAGGQTVYHIHYHLLGGRNLQWPPG</sequence>
<dbReference type="AlphaFoldDB" id="A0A1C0A508"/>
<dbReference type="GO" id="GO:0003824">
    <property type="term" value="F:catalytic activity"/>
    <property type="evidence" value="ECO:0007669"/>
    <property type="project" value="InterPro"/>
</dbReference>
<accession>A0A1C0A508</accession>
<dbReference type="EMBL" id="LWDV01000010">
    <property type="protein sequence ID" value="OCL25221.1"/>
    <property type="molecule type" value="Genomic_DNA"/>
</dbReference>
<dbReference type="InterPro" id="IPR036265">
    <property type="entry name" value="HIT-like_sf"/>
</dbReference>
<proteinExistence type="predicted"/>
<protein>
    <submittedName>
        <fullName evidence="5">Histidine triad nucleotide-binding protein</fullName>
    </submittedName>
</protein>
<reference evidence="5 6" key="2">
    <citation type="submission" date="2016-08" db="EMBL/GenBank/DDBJ databases">
        <title>Orenia metallireducens sp. nov. strain Z6, a Novel Metal-reducing Firmicute from the Deep Subsurface.</title>
        <authorList>
            <person name="Maxim B.I."/>
            <person name="Kenneth K."/>
            <person name="Flynn T.M."/>
            <person name="Oloughlin E.J."/>
            <person name="Locke R.A."/>
            <person name="Weber J.R."/>
            <person name="Egan S.M."/>
            <person name="Mackie R.I."/>
            <person name="Cann I.K."/>
        </authorList>
    </citation>
    <scope>NUCLEOTIDE SEQUENCE [LARGE SCALE GENOMIC DNA]</scope>
    <source>
        <strain evidence="5 6">Z6</strain>
    </source>
</reference>
<evidence type="ECO:0000256" key="2">
    <source>
        <dbReference type="PIRSR" id="PIRSR601310-3"/>
    </source>
</evidence>
<evidence type="ECO:0000313" key="5">
    <source>
        <dbReference type="EMBL" id="OCL25221.1"/>
    </source>
</evidence>
<dbReference type="PROSITE" id="PS51084">
    <property type="entry name" value="HIT_2"/>
    <property type="match status" value="1"/>
</dbReference>
<feature type="active site" description="Tele-AMP-histidine intermediate" evidence="1">
    <location>
        <position position="100"/>
    </location>
</feature>
<comment type="caution">
    <text evidence="5">The sequence shown here is derived from an EMBL/GenBank/DDBJ whole genome shotgun (WGS) entry which is preliminary data.</text>
</comment>